<feature type="domain" description="Elongation factor G-binding protein C-terminal treble-clef zinc-finger" evidence="2">
    <location>
        <begin position="99"/>
        <end position="199"/>
    </location>
</feature>
<dbReference type="Pfam" id="PF16571">
    <property type="entry name" value="FBP_C"/>
    <property type="match status" value="1"/>
</dbReference>
<evidence type="ECO:0000259" key="2">
    <source>
        <dbReference type="Pfam" id="PF16571"/>
    </source>
</evidence>
<organism evidence="3 4">
    <name type="scientific">Metabacillus indicus</name>
    <name type="common">Bacillus indicus</name>
    <dbReference type="NCBI Taxonomy" id="246786"/>
    <lineage>
        <taxon>Bacteria</taxon>
        <taxon>Bacillati</taxon>
        <taxon>Bacillota</taxon>
        <taxon>Bacilli</taxon>
        <taxon>Bacillales</taxon>
        <taxon>Bacillaceae</taxon>
        <taxon>Metabacillus</taxon>
    </lineage>
</organism>
<comment type="caution">
    <text evidence="3">The sequence shown here is derived from an EMBL/GenBank/DDBJ whole genome shotgun (WGS) entry which is preliminary data.</text>
</comment>
<feature type="domain" description="Elongation factor G-binding protein N-terminal" evidence="1">
    <location>
        <begin position="4"/>
        <end position="85"/>
    </location>
</feature>
<gene>
    <name evidence="3" type="ORF">GS18_0214305</name>
</gene>
<dbReference type="InterPro" id="IPR038344">
    <property type="entry name" value="EF-G_N_sf"/>
</dbReference>
<evidence type="ECO:0000313" key="3">
    <source>
        <dbReference type="EMBL" id="KEZ49723.1"/>
    </source>
</evidence>
<dbReference type="Pfam" id="PF07299">
    <property type="entry name" value="EF-G-binding_N"/>
    <property type="match status" value="1"/>
</dbReference>
<dbReference type="EMBL" id="JNVC02000008">
    <property type="protein sequence ID" value="KEZ49723.1"/>
    <property type="molecule type" value="Genomic_DNA"/>
</dbReference>
<dbReference type="CDD" id="cd16342">
    <property type="entry name" value="FusC_FusB"/>
    <property type="match status" value="1"/>
</dbReference>
<dbReference type="Proteomes" id="UP000028549">
    <property type="component" value="Unassembled WGS sequence"/>
</dbReference>
<dbReference type="STRING" id="246786.GS18_0214305"/>
<dbReference type="RefSeq" id="WP_029278857.1">
    <property type="nucleotide sequence ID" value="NZ_JNVC02000008.1"/>
</dbReference>
<keyword evidence="4" id="KW-1185">Reference proteome</keyword>
<evidence type="ECO:0000313" key="4">
    <source>
        <dbReference type="Proteomes" id="UP000028549"/>
    </source>
</evidence>
<dbReference type="Gene3D" id="1.20.1280.250">
    <property type="match status" value="1"/>
</dbReference>
<name>A0A084GQW1_METID</name>
<sequence length="214" mass="24087">MEPFIRSDQYNHIKAQAQILVNGHSTANDRHVLDALKSLAAERATAVFEELSPEQRDLISPVSDVKDTMDADAYLAKLRPYTIPFRPLTEQSVKKLFPKAKKLKLPSFAQELELNEVSYIGWHDKGTGKYFMIAESGEKWTGLSGTFSSTYQKGVCTICGKFSETGLFTVELKGSEQGTYVKKGNYICKDSKTCNENLTSVDKLHDFLDWMKTI</sequence>
<dbReference type="InterPro" id="IPR010841">
    <property type="entry name" value="EF-G-binding_N"/>
</dbReference>
<reference evidence="3 4" key="1">
    <citation type="journal article" date="2005" name="Int. J. Syst. Evol. Microbiol.">
        <title>Bacillus cibi sp. nov., isolated from jeotgal, a traditional Korean fermented seafood.</title>
        <authorList>
            <person name="Yoon J.H."/>
            <person name="Lee C.H."/>
            <person name="Oh T.K."/>
        </authorList>
    </citation>
    <scope>NUCLEOTIDE SEQUENCE [LARGE SCALE GENOMIC DNA]</scope>
    <source>
        <strain evidence="3 4">DSM 16189</strain>
    </source>
</reference>
<dbReference type="InterPro" id="IPR032330">
    <property type="entry name" value="EF-G-binding_C"/>
</dbReference>
<protein>
    <submittedName>
        <fullName evidence="3">Ferrous iron transporter A</fullName>
    </submittedName>
</protein>
<evidence type="ECO:0000259" key="1">
    <source>
        <dbReference type="Pfam" id="PF07299"/>
    </source>
</evidence>
<dbReference type="OrthoDB" id="1891078at2"/>
<accession>A0A084GQW1</accession>
<proteinExistence type="predicted"/>
<dbReference type="AlphaFoldDB" id="A0A084GQW1"/>